<dbReference type="CDD" id="cd01335">
    <property type="entry name" value="Radical_SAM"/>
    <property type="match status" value="1"/>
</dbReference>
<proteinExistence type="predicted"/>
<feature type="domain" description="Radical SAM core" evidence="7">
    <location>
        <begin position="21"/>
        <end position="236"/>
    </location>
</feature>
<dbReference type="STRING" id="1499966.U14_05902"/>
<dbReference type="InterPro" id="IPR050377">
    <property type="entry name" value="Radical_SAM_PqqE_MftC-like"/>
</dbReference>
<accession>A0A081BT84</accession>
<reference evidence="8" key="1">
    <citation type="journal article" date="2015" name="PeerJ">
        <title>First genomic representation of candidate bacterial phylum KSB3 points to enhanced environmental sensing as a trigger of wastewater bulking.</title>
        <authorList>
            <person name="Sekiguchi Y."/>
            <person name="Ohashi A."/>
            <person name="Parks D.H."/>
            <person name="Yamauchi T."/>
            <person name="Tyson G.W."/>
            <person name="Hugenholtz P."/>
        </authorList>
    </citation>
    <scope>NUCLEOTIDE SEQUENCE [LARGE SCALE GENOMIC DNA]</scope>
</reference>
<dbReference type="InterPro" id="IPR006638">
    <property type="entry name" value="Elp3/MiaA/NifB-like_rSAM"/>
</dbReference>
<dbReference type="Gene3D" id="3.20.20.70">
    <property type="entry name" value="Aldolase class I"/>
    <property type="match status" value="1"/>
</dbReference>
<dbReference type="Pfam" id="PF04055">
    <property type="entry name" value="Radical_SAM"/>
    <property type="match status" value="1"/>
</dbReference>
<protein>
    <submittedName>
        <fullName evidence="8">Radical SAM domain protein</fullName>
    </submittedName>
</protein>
<dbReference type="EMBL" id="DF820462">
    <property type="protein sequence ID" value="GAK54615.1"/>
    <property type="molecule type" value="Genomic_DNA"/>
</dbReference>
<dbReference type="HOGENOM" id="CLU_009273_1_1_0"/>
<gene>
    <name evidence="8" type="ORF">U14_05902</name>
</gene>
<sequence>MKYLRYAIAAKDMLFKPLRASQPPLHIQLEFTTFCNLNCKPCLRSKYMNHPPRHLTPDEFRRIVEPIRPIKLSLSGGGEPFLSPHLFDLIRLAKSFGATMNTTTNCTLITADRASELVKSGLDLLKISIDAATPQTYVNIRGEDRFADVLDGIRALMEAKKRLNSRTPYLRFNYVVSQDNYREIAETVELADSLGVDAIFFQPLGLFGIEERQDALVGQMTQERLGQEIQRGIQASRSRRVETNLRMFQRLLPLYWNKYQMQASHQRRLCLLPWFSSYITLEGEMRPCCTCLYDYTTMGDLLESPLDEVWNGAKYQEFRRAIKAGKRPFPVCETCVPQEVDDLISYSKILPGFLR</sequence>
<dbReference type="SMART" id="SM00729">
    <property type="entry name" value="Elp3"/>
    <property type="match status" value="1"/>
</dbReference>
<evidence type="ECO:0000256" key="5">
    <source>
        <dbReference type="ARBA" id="ARBA00023004"/>
    </source>
</evidence>
<evidence type="ECO:0000313" key="8">
    <source>
        <dbReference type="EMBL" id="GAK54615.1"/>
    </source>
</evidence>
<evidence type="ECO:0000256" key="4">
    <source>
        <dbReference type="ARBA" id="ARBA00022723"/>
    </source>
</evidence>
<dbReference type="InterPro" id="IPR023885">
    <property type="entry name" value="4Fe4S-binding_SPASM_dom"/>
</dbReference>
<dbReference type="PANTHER" id="PTHR11228">
    <property type="entry name" value="RADICAL SAM DOMAIN PROTEIN"/>
    <property type="match status" value="1"/>
</dbReference>
<dbReference type="Proteomes" id="UP000030700">
    <property type="component" value="Unassembled WGS sequence"/>
</dbReference>
<dbReference type="PROSITE" id="PS51918">
    <property type="entry name" value="RADICAL_SAM"/>
    <property type="match status" value="1"/>
</dbReference>
<evidence type="ECO:0000256" key="6">
    <source>
        <dbReference type="ARBA" id="ARBA00023014"/>
    </source>
</evidence>
<dbReference type="SFLD" id="SFLDG01067">
    <property type="entry name" value="SPASM/twitch_domain_containing"/>
    <property type="match status" value="1"/>
</dbReference>
<dbReference type="SUPFAM" id="SSF102114">
    <property type="entry name" value="Radical SAM enzymes"/>
    <property type="match status" value="1"/>
</dbReference>
<comment type="cofactor">
    <cofactor evidence="1">
        <name>[4Fe-4S] cluster</name>
        <dbReference type="ChEBI" id="CHEBI:49883"/>
    </cofactor>
</comment>
<dbReference type="InterPro" id="IPR013785">
    <property type="entry name" value="Aldolase_TIM"/>
</dbReference>
<keyword evidence="4" id="KW-0479">Metal-binding</keyword>
<dbReference type="GO" id="GO:0003824">
    <property type="term" value="F:catalytic activity"/>
    <property type="evidence" value="ECO:0007669"/>
    <property type="project" value="InterPro"/>
</dbReference>
<dbReference type="CDD" id="cd21109">
    <property type="entry name" value="SPASM"/>
    <property type="match status" value="1"/>
</dbReference>
<evidence type="ECO:0000256" key="1">
    <source>
        <dbReference type="ARBA" id="ARBA00001966"/>
    </source>
</evidence>
<organism evidence="8">
    <name type="scientific">Candidatus Moduliflexus flocculans</name>
    <dbReference type="NCBI Taxonomy" id="1499966"/>
    <lineage>
        <taxon>Bacteria</taxon>
        <taxon>Candidatus Moduliflexota</taxon>
        <taxon>Candidatus Moduliflexia</taxon>
        <taxon>Candidatus Moduliflexales</taxon>
        <taxon>Candidatus Moduliflexaceae</taxon>
    </lineage>
</organism>
<dbReference type="InterPro" id="IPR034391">
    <property type="entry name" value="AdoMet-like_SPASM_containing"/>
</dbReference>
<evidence type="ECO:0000256" key="3">
    <source>
        <dbReference type="ARBA" id="ARBA00022691"/>
    </source>
</evidence>
<name>A0A081BT84_9BACT</name>
<keyword evidence="2" id="KW-0004">4Fe-4S</keyword>
<dbReference type="SFLD" id="SFLDS00029">
    <property type="entry name" value="Radical_SAM"/>
    <property type="match status" value="1"/>
</dbReference>
<dbReference type="AlphaFoldDB" id="A0A081BT84"/>
<dbReference type="Pfam" id="PF13186">
    <property type="entry name" value="SPASM"/>
    <property type="match status" value="1"/>
</dbReference>
<dbReference type="SFLD" id="SFLDG01387">
    <property type="entry name" value="BtrN-like_SPASM_domain_contain"/>
    <property type="match status" value="1"/>
</dbReference>
<keyword evidence="6" id="KW-0411">Iron-sulfur</keyword>
<evidence type="ECO:0000313" key="9">
    <source>
        <dbReference type="Proteomes" id="UP000030700"/>
    </source>
</evidence>
<dbReference type="PANTHER" id="PTHR11228:SF7">
    <property type="entry name" value="PQQA PEPTIDE CYCLASE"/>
    <property type="match status" value="1"/>
</dbReference>
<dbReference type="InterPro" id="IPR007197">
    <property type="entry name" value="rSAM"/>
</dbReference>
<dbReference type="GO" id="GO:0046872">
    <property type="term" value="F:metal ion binding"/>
    <property type="evidence" value="ECO:0007669"/>
    <property type="project" value="UniProtKB-KW"/>
</dbReference>
<evidence type="ECO:0000256" key="2">
    <source>
        <dbReference type="ARBA" id="ARBA00022485"/>
    </source>
</evidence>
<keyword evidence="5" id="KW-0408">Iron</keyword>
<keyword evidence="9" id="KW-1185">Reference proteome</keyword>
<evidence type="ECO:0000259" key="7">
    <source>
        <dbReference type="PROSITE" id="PS51918"/>
    </source>
</evidence>
<dbReference type="InterPro" id="IPR058240">
    <property type="entry name" value="rSAM_sf"/>
</dbReference>
<keyword evidence="3" id="KW-0949">S-adenosyl-L-methionine</keyword>
<dbReference type="GO" id="GO:0051536">
    <property type="term" value="F:iron-sulfur cluster binding"/>
    <property type="evidence" value="ECO:0007669"/>
    <property type="project" value="UniProtKB-KW"/>
</dbReference>